<dbReference type="PANTHER" id="PTHR36836">
    <property type="entry name" value="COLANIC ACID BIOSYNTHESIS PROTEIN WCAK"/>
    <property type="match status" value="1"/>
</dbReference>
<name>A0A162D0Z7_9BACI</name>
<accession>A0A162D0Z7</accession>
<dbReference type="RefSeq" id="WP_061949786.1">
    <property type="nucleotide sequence ID" value="NZ_LTAO01000036.1"/>
</dbReference>
<keyword evidence="3" id="KW-1185">Reference proteome</keyword>
<evidence type="ECO:0000259" key="1">
    <source>
        <dbReference type="Pfam" id="PF04230"/>
    </source>
</evidence>
<evidence type="ECO:0000313" key="2">
    <source>
        <dbReference type="EMBL" id="KYG27656.1"/>
    </source>
</evidence>
<dbReference type="PANTHER" id="PTHR36836:SF1">
    <property type="entry name" value="COLANIC ACID BIOSYNTHESIS PROTEIN WCAK"/>
    <property type="match status" value="1"/>
</dbReference>
<feature type="domain" description="Polysaccharide pyruvyl transferase" evidence="1">
    <location>
        <begin position="13"/>
        <end position="316"/>
    </location>
</feature>
<reference evidence="2" key="1">
    <citation type="submission" date="2016-02" db="EMBL/GenBank/DDBJ databases">
        <title>Genome sequence of Bacillus trypoxylicola KCTC 13244(T).</title>
        <authorList>
            <person name="Jeong H."/>
            <person name="Park S.-H."/>
            <person name="Choi S.-K."/>
        </authorList>
    </citation>
    <scope>NUCLEOTIDE SEQUENCE [LARGE SCALE GENOMIC DNA]</scope>
    <source>
        <strain evidence="2">KCTC 13244</strain>
    </source>
</reference>
<dbReference type="OrthoDB" id="1814359at2"/>
<evidence type="ECO:0000313" key="3">
    <source>
        <dbReference type="Proteomes" id="UP000075806"/>
    </source>
</evidence>
<dbReference type="Proteomes" id="UP000075806">
    <property type="component" value="Unassembled WGS sequence"/>
</dbReference>
<gene>
    <name evidence="2" type="ORF">AZF04_10715</name>
</gene>
<organism evidence="2 3">
    <name type="scientific">Alkalihalobacillus trypoxylicola</name>
    <dbReference type="NCBI Taxonomy" id="519424"/>
    <lineage>
        <taxon>Bacteria</taxon>
        <taxon>Bacillati</taxon>
        <taxon>Bacillota</taxon>
        <taxon>Bacilli</taxon>
        <taxon>Bacillales</taxon>
        <taxon>Bacillaceae</taxon>
        <taxon>Alkalihalobacillus</taxon>
    </lineage>
</organism>
<dbReference type="InterPro" id="IPR007345">
    <property type="entry name" value="Polysacch_pyruvyl_Trfase"/>
</dbReference>
<dbReference type="Pfam" id="PF04230">
    <property type="entry name" value="PS_pyruv_trans"/>
    <property type="match status" value="1"/>
</dbReference>
<comment type="caution">
    <text evidence="2">The sequence shown here is derived from an EMBL/GenBank/DDBJ whole genome shotgun (WGS) entry which is preliminary data.</text>
</comment>
<dbReference type="STRING" id="519424.AZF04_10715"/>
<dbReference type="EMBL" id="LTAO01000036">
    <property type="protein sequence ID" value="KYG27656.1"/>
    <property type="molecule type" value="Genomic_DNA"/>
</dbReference>
<sequence length="390" mass="44717">MNILMFAHHSSQNRGCEAIVRSTNSLIKQKIAGAKTYLISEKPETDQMHIDLDAIYNGEKKTIPKFSYPWFISYLRMKLLNDESYALSKIEENTIKHIKDMDICLSIGGDNYCYGEQPGWYEIDRKIKQQGRKLVLWGCSIGEEDLSEKKLEDLKNFDLILARESITYETLKKYGLNQVKLCADPAFTMEKEELPLLEGWQEENTIGVNFSPLMIKRNPQSKIAVRKLIEHILQTTSMTIALTPHVIQENNDDFILLKELYQEFKSSNRVLLIPNDLNAIQYKGYISRMRFFIGARTHATIAAYSTNVPTLVLGYSVKSRGIAKDLFGEERFVLGVDELSDINKLLKQFDLLYKEEDVIKKQLESRIPEMKQLSTVSVDYLMELAGGGEG</sequence>
<proteinExistence type="predicted"/>
<protein>
    <recommendedName>
        <fullName evidence="1">Polysaccharide pyruvyl transferase domain-containing protein</fullName>
    </recommendedName>
</protein>
<dbReference type="AlphaFoldDB" id="A0A162D0Z7"/>